<reference evidence="1 2" key="1">
    <citation type="journal article" date="2023" name="bioRxiv">
        <title>High-quality genome assemblies of four members of thePodospora anserinaspecies complex.</title>
        <authorList>
            <person name="Ament-Velasquez S.L."/>
            <person name="Vogan A.A."/>
            <person name="Wallerman O."/>
            <person name="Hartmann F."/>
            <person name="Gautier V."/>
            <person name="Silar P."/>
            <person name="Giraud T."/>
            <person name="Johannesson H."/>
        </authorList>
    </citation>
    <scope>NUCLEOTIDE SEQUENCE [LARGE SCALE GENOMIC DNA]</scope>
    <source>
        <strain evidence="1 2">CBS 112042</strain>
    </source>
</reference>
<gene>
    <name evidence="1" type="ORF">QC761_0000430</name>
</gene>
<dbReference type="RefSeq" id="XP_062736363.1">
    <property type="nucleotide sequence ID" value="XM_062871722.1"/>
</dbReference>
<dbReference type="Proteomes" id="UP001322138">
    <property type="component" value="Unassembled WGS sequence"/>
</dbReference>
<accession>A0ABR0FVL9</accession>
<comment type="caution">
    <text evidence="1">The sequence shown here is derived from an EMBL/GenBank/DDBJ whole genome shotgun (WGS) entry which is preliminary data.</text>
</comment>
<evidence type="ECO:0000313" key="1">
    <source>
        <dbReference type="EMBL" id="KAK4647387.1"/>
    </source>
</evidence>
<sequence>MKNPYVDCYIQRHIRARFQSSMRLRRWQNSFQAIEEALVSGANGMLRWVDCQLHSIERLGDKTKLASVLQDLPRDLTESYIKIFEAIPEVDQPFI</sequence>
<organism evidence="1 2">
    <name type="scientific">Podospora bellae-mahoneyi</name>
    <dbReference type="NCBI Taxonomy" id="2093777"/>
    <lineage>
        <taxon>Eukaryota</taxon>
        <taxon>Fungi</taxon>
        <taxon>Dikarya</taxon>
        <taxon>Ascomycota</taxon>
        <taxon>Pezizomycotina</taxon>
        <taxon>Sordariomycetes</taxon>
        <taxon>Sordariomycetidae</taxon>
        <taxon>Sordariales</taxon>
        <taxon>Podosporaceae</taxon>
        <taxon>Podospora</taxon>
    </lineage>
</organism>
<evidence type="ECO:0000313" key="2">
    <source>
        <dbReference type="Proteomes" id="UP001322138"/>
    </source>
</evidence>
<protein>
    <submittedName>
        <fullName evidence="1">Uncharacterized protein</fullName>
    </submittedName>
</protein>
<dbReference type="GeneID" id="87890772"/>
<name>A0ABR0FVL9_9PEZI</name>
<proteinExistence type="predicted"/>
<keyword evidence="2" id="KW-1185">Reference proteome</keyword>
<dbReference type="EMBL" id="JAFFGZ010000001">
    <property type="protein sequence ID" value="KAK4647387.1"/>
    <property type="molecule type" value="Genomic_DNA"/>
</dbReference>